<dbReference type="Proteomes" id="UP000738359">
    <property type="component" value="Unassembled WGS sequence"/>
</dbReference>
<name>A0A9P6M010_MORAP</name>
<reference evidence="6" key="1">
    <citation type="journal article" date="2020" name="Fungal Divers.">
        <title>Resolving the Mortierellaceae phylogeny through synthesis of multi-gene phylogenetics and phylogenomics.</title>
        <authorList>
            <person name="Vandepol N."/>
            <person name="Liber J."/>
            <person name="Desiro A."/>
            <person name="Na H."/>
            <person name="Kennedy M."/>
            <person name="Barry K."/>
            <person name="Grigoriev I.V."/>
            <person name="Miller A.N."/>
            <person name="O'Donnell K."/>
            <person name="Stajich J.E."/>
            <person name="Bonito G."/>
        </authorList>
    </citation>
    <scope>NUCLEOTIDE SEQUENCE</scope>
    <source>
        <strain evidence="6">CK1249</strain>
    </source>
</reference>
<dbReference type="InterPro" id="IPR033140">
    <property type="entry name" value="Lipase_GDXG_put_SER_AS"/>
</dbReference>
<dbReference type="OrthoDB" id="408631at2759"/>
<feature type="compositionally biased region" description="Polar residues" evidence="4">
    <location>
        <begin position="580"/>
        <end position="597"/>
    </location>
</feature>
<feature type="active site" evidence="3">
    <location>
        <position position="350"/>
    </location>
</feature>
<dbReference type="PROSITE" id="PS01174">
    <property type="entry name" value="LIPASE_GDXG_SER"/>
    <property type="match status" value="1"/>
</dbReference>
<feature type="compositionally biased region" description="Basic and acidic residues" evidence="4">
    <location>
        <begin position="549"/>
        <end position="560"/>
    </location>
</feature>
<feature type="compositionally biased region" description="Basic and acidic residues" evidence="4">
    <location>
        <begin position="35"/>
        <end position="44"/>
    </location>
</feature>
<proteinExistence type="inferred from homology"/>
<feature type="domain" description="Alpha/beta hydrolase fold-3" evidence="5">
    <location>
        <begin position="258"/>
        <end position="523"/>
    </location>
</feature>
<keyword evidence="7" id="KW-1185">Reference proteome</keyword>
<evidence type="ECO:0000256" key="1">
    <source>
        <dbReference type="ARBA" id="ARBA00010515"/>
    </source>
</evidence>
<feature type="compositionally biased region" description="Polar residues" evidence="4">
    <location>
        <begin position="1"/>
        <end position="17"/>
    </location>
</feature>
<dbReference type="EMBL" id="JAAAHY010000730">
    <property type="protein sequence ID" value="KAF9958395.1"/>
    <property type="molecule type" value="Genomic_DNA"/>
</dbReference>
<dbReference type="PANTHER" id="PTHR48081">
    <property type="entry name" value="AB HYDROLASE SUPERFAMILY PROTEIN C4A8.06C"/>
    <property type="match status" value="1"/>
</dbReference>
<organism evidence="6 7">
    <name type="scientific">Mortierella alpina</name>
    <name type="common">Oleaginous fungus</name>
    <name type="synonym">Mortierella renispora</name>
    <dbReference type="NCBI Taxonomy" id="64518"/>
    <lineage>
        <taxon>Eukaryota</taxon>
        <taxon>Fungi</taxon>
        <taxon>Fungi incertae sedis</taxon>
        <taxon>Mucoromycota</taxon>
        <taxon>Mortierellomycotina</taxon>
        <taxon>Mortierellomycetes</taxon>
        <taxon>Mortierellales</taxon>
        <taxon>Mortierellaceae</taxon>
        <taxon>Mortierella</taxon>
    </lineage>
</organism>
<feature type="region of interest" description="Disordered" evidence="4">
    <location>
        <begin position="1"/>
        <end position="48"/>
    </location>
</feature>
<evidence type="ECO:0000259" key="5">
    <source>
        <dbReference type="Pfam" id="PF07859"/>
    </source>
</evidence>
<dbReference type="SUPFAM" id="SSF53474">
    <property type="entry name" value="alpha/beta-Hydrolases"/>
    <property type="match status" value="1"/>
</dbReference>
<dbReference type="AlphaFoldDB" id="A0A9P6M010"/>
<dbReference type="InterPro" id="IPR050300">
    <property type="entry name" value="GDXG_lipolytic_enzyme"/>
</dbReference>
<comment type="similarity">
    <text evidence="1">Belongs to the 'GDXG' lipolytic enzyme family.</text>
</comment>
<evidence type="ECO:0000256" key="2">
    <source>
        <dbReference type="ARBA" id="ARBA00022801"/>
    </source>
</evidence>
<protein>
    <recommendedName>
        <fullName evidence="5">Alpha/beta hydrolase fold-3 domain-containing protein</fullName>
    </recommendedName>
</protein>
<dbReference type="Pfam" id="PF07859">
    <property type="entry name" value="Abhydrolase_3"/>
    <property type="match status" value="1"/>
</dbReference>
<evidence type="ECO:0000313" key="6">
    <source>
        <dbReference type="EMBL" id="KAF9958395.1"/>
    </source>
</evidence>
<feature type="region of interest" description="Disordered" evidence="4">
    <location>
        <begin position="549"/>
        <end position="597"/>
    </location>
</feature>
<accession>A0A9P6M010</accession>
<sequence length="653" mass="73445">MKKSKNLSSLYSRTAKTNVDAPDTAEPAASKNGHGAHERPDPPAHHPHYPAPSIFQRASLNGIVFWPSDLWFLIRVGFALVWSVIRLHYIELPYHILTRFRNSSKQHPAAWRWWASVLFALLRTGASRVDTLPRVRLVGHLIQLVMPLQMYFEKYVQVIDKVQFKVNLDVLLAPERATLKDLRTDLKKKGHTDNPLHPSKEYLESMHPPKGPGMPLANLPEEVGLLDVDGTYTLRGEWIKFLDDPENPDPRPRSKTVVLFFHGGAQIFCSPKTHRHFLTRLVKELGPGARAFSVDYRLSPEHPFPAAIHDAFAAYLYLTDPENAALVLNEDSAADELAVDPSDIVVAGDSAGGYLALAFLMYMNQYVQPSTNPPFTTPHAALLMSPLTDFSSSLPAAKSFDWYCYCPGPFGTSPTDKDMYVEAKKPNFTSFYLCGDNHLICNSRNALGLDQRWEWYSHLVQHPLVSPAHSVQGSLTGFPNTLVQTATHDRLVDDGRLFIHRLGLENSGTMMRIENYKDMVHVHQLLSLLFESSRIATKNLARFIQRSERLRDAQDSETPKPSRSFASVLRKVPMRDQTENGKNGNTKTSATADEQQTSPEVLYPQMVTEKFAEDKVEWVMVEQNGLEYSGDEGSALDVLISSWPVRGPSSHEE</sequence>
<gene>
    <name evidence="6" type="ORF">BGZ70_009218</name>
</gene>
<dbReference type="Gene3D" id="3.40.50.1820">
    <property type="entry name" value="alpha/beta hydrolase"/>
    <property type="match status" value="1"/>
</dbReference>
<evidence type="ECO:0000256" key="4">
    <source>
        <dbReference type="SAM" id="MobiDB-lite"/>
    </source>
</evidence>
<dbReference type="InterPro" id="IPR013094">
    <property type="entry name" value="AB_hydrolase_3"/>
</dbReference>
<comment type="caution">
    <text evidence="6">The sequence shown here is derived from an EMBL/GenBank/DDBJ whole genome shotgun (WGS) entry which is preliminary data.</text>
</comment>
<dbReference type="GO" id="GO:0016787">
    <property type="term" value="F:hydrolase activity"/>
    <property type="evidence" value="ECO:0007669"/>
    <property type="project" value="UniProtKB-KW"/>
</dbReference>
<dbReference type="InterPro" id="IPR029058">
    <property type="entry name" value="AB_hydrolase_fold"/>
</dbReference>
<evidence type="ECO:0000256" key="3">
    <source>
        <dbReference type="PROSITE-ProRule" id="PRU10038"/>
    </source>
</evidence>
<evidence type="ECO:0000313" key="7">
    <source>
        <dbReference type="Proteomes" id="UP000738359"/>
    </source>
</evidence>
<dbReference type="PANTHER" id="PTHR48081:SF8">
    <property type="entry name" value="ALPHA_BETA HYDROLASE FOLD-3 DOMAIN-CONTAINING PROTEIN-RELATED"/>
    <property type="match status" value="1"/>
</dbReference>
<keyword evidence="2" id="KW-0378">Hydrolase</keyword>